<evidence type="ECO:0000313" key="4">
    <source>
        <dbReference type="Proteomes" id="UP000603352"/>
    </source>
</evidence>
<evidence type="ECO:0000256" key="1">
    <source>
        <dbReference type="SAM" id="MobiDB-lite"/>
    </source>
</evidence>
<dbReference type="Pfam" id="PF09361">
    <property type="entry name" value="Phasin_2"/>
    <property type="match status" value="1"/>
</dbReference>
<dbReference type="Proteomes" id="UP000603352">
    <property type="component" value="Unassembled WGS sequence"/>
</dbReference>
<proteinExistence type="predicted"/>
<dbReference type="EMBL" id="BMDZ01000006">
    <property type="protein sequence ID" value="GGB29633.1"/>
    <property type="molecule type" value="Genomic_DNA"/>
</dbReference>
<evidence type="ECO:0000313" key="3">
    <source>
        <dbReference type="EMBL" id="GGB29633.1"/>
    </source>
</evidence>
<comment type="caution">
    <text evidence="3">The sequence shown here is derived from an EMBL/GenBank/DDBJ whole genome shotgun (WGS) entry which is preliminary data.</text>
</comment>
<dbReference type="RefSeq" id="WP_188575289.1">
    <property type="nucleotide sequence ID" value="NZ_BMDZ01000006.1"/>
</dbReference>
<feature type="domain" description="Phasin" evidence="2">
    <location>
        <begin position="211"/>
        <end position="305"/>
    </location>
</feature>
<reference evidence="4" key="1">
    <citation type="journal article" date="2019" name="Int. J. Syst. Evol. Microbiol.">
        <title>The Global Catalogue of Microorganisms (GCM) 10K type strain sequencing project: providing services to taxonomists for standard genome sequencing and annotation.</title>
        <authorList>
            <consortium name="The Broad Institute Genomics Platform"/>
            <consortium name="The Broad Institute Genome Sequencing Center for Infectious Disease"/>
            <person name="Wu L."/>
            <person name="Ma J."/>
        </authorList>
    </citation>
    <scope>NUCLEOTIDE SEQUENCE [LARGE SCALE GENOMIC DNA]</scope>
    <source>
        <strain evidence="4">CGMCC 1.10188</strain>
    </source>
</reference>
<organism evidence="3 4">
    <name type="scientific">Tistrella bauzanensis</name>
    <dbReference type="NCBI Taxonomy" id="657419"/>
    <lineage>
        <taxon>Bacteria</taxon>
        <taxon>Pseudomonadati</taxon>
        <taxon>Pseudomonadota</taxon>
        <taxon>Alphaproteobacteria</taxon>
        <taxon>Geminicoccales</taxon>
        <taxon>Geminicoccaceae</taxon>
        <taxon>Tistrella</taxon>
    </lineage>
</organism>
<gene>
    <name evidence="3" type="ORF">GCM10011505_08730</name>
</gene>
<feature type="region of interest" description="Disordered" evidence="1">
    <location>
        <begin position="1"/>
        <end position="81"/>
    </location>
</feature>
<keyword evidence="4" id="KW-1185">Reference proteome</keyword>
<evidence type="ECO:0000259" key="2">
    <source>
        <dbReference type="Pfam" id="PF09361"/>
    </source>
</evidence>
<sequence length="320" mass="32661">MTTRKPAGPATRGRTTRGTASDANGATPRTTATKAASPAKAPAKAAAATPVEAPVTAETSPLQSTTSESTGAADTAATEAAAATKAATDTAVAQTAEVTEAMTETAADIVDATTDATETAASTATEMAKTTTEIARTATHTTGKTQAELMEEVAASAAATTAADVAAEALRTATSIAERSAAAAMEVFDGMQKSMSAEMITDPAAAFAEAQRMRDEAMSGLVDASNEAAKAFGDATDGLVSFTQARIDFGINTAREAMSAQSFEEMAAVQERYTRGLVDLYVEHAAKLSEVGLRLAGAALSPMNRHWQKTFVLPGSRPRA</sequence>
<dbReference type="InterPro" id="IPR018968">
    <property type="entry name" value="Phasin"/>
</dbReference>
<name>A0ABQ1I9B7_9PROT</name>
<protein>
    <recommendedName>
        <fullName evidence="2">Phasin domain-containing protein</fullName>
    </recommendedName>
</protein>
<accession>A0ABQ1I9B7</accession>